<feature type="transmembrane region" description="Helical" evidence="7">
    <location>
        <begin position="155"/>
        <end position="176"/>
    </location>
</feature>
<comment type="similarity">
    <text evidence="2">Belongs to the cation diffusion facilitator (CDF) transporter (TC 2.A.4) family.</text>
</comment>
<dbReference type="SUPFAM" id="SSF160240">
    <property type="entry name" value="Cation efflux protein cytoplasmic domain-like"/>
    <property type="match status" value="1"/>
</dbReference>
<dbReference type="Pfam" id="PF01545">
    <property type="entry name" value="Cation_efflux"/>
    <property type="match status" value="1"/>
</dbReference>
<evidence type="ECO:0000256" key="2">
    <source>
        <dbReference type="ARBA" id="ARBA00008114"/>
    </source>
</evidence>
<feature type="transmembrane region" description="Helical" evidence="7">
    <location>
        <begin position="12"/>
        <end position="33"/>
    </location>
</feature>
<dbReference type="OrthoDB" id="9806522at2"/>
<evidence type="ECO:0000256" key="4">
    <source>
        <dbReference type="ARBA" id="ARBA00022692"/>
    </source>
</evidence>
<evidence type="ECO:0000256" key="5">
    <source>
        <dbReference type="ARBA" id="ARBA00022989"/>
    </source>
</evidence>
<sequence>MGDQRFQEINRAAWIGIFFNILLTVVKGTVGFLANSRALIAEAAHSAADLVGSLAVYFGIRVAKRPPDPEHPYGHGKAEIVASFIVAVLLAMVGVEIARGSFQALFDKLEPPGISAAIVAFLSILVKEMLYRYTYRVGKRQNSQATVAHALEHRADVFATIAALVGILGAVLSRYIGVPELVYLDPIAGMGVSLFVFWMAYRLAREAIYNLLDPVLLPKEAQELIDAVREVRGVLDIDNLRARQHGHYVIVDVKISVDPHITVEEGHRIGKQVKRTLVDRFDHVEDVFVHINPFDGKILQKNKE</sequence>
<gene>
    <name evidence="10" type="ORF">EDD57_13133</name>
</gene>
<evidence type="ECO:0000256" key="1">
    <source>
        <dbReference type="ARBA" id="ARBA00004141"/>
    </source>
</evidence>
<dbReference type="SUPFAM" id="SSF161111">
    <property type="entry name" value="Cation efflux protein transmembrane domain-like"/>
    <property type="match status" value="1"/>
</dbReference>
<protein>
    <submittedName>
        <fullName evidence="10">Cation diffusion facilitator family transporter</fullName>
    </submittedName>
</protein>
<keyword evidence="3" id="KW-0813">Transport</keyword>
<dbReference type="RefSeq" id="WP_131849314.1">
    <property type="nucleotide sequence ID" value="NZ_SLXV01000031.1"/>
</dbReference>
<dbReference type="PANTHER" id="PTHR43840">
    <property type="entry name" value="MITOCHONDRIAL METAL TRANSPORTER 1-RELATED"/>
    <property type="match status" value="1"/>
</dbReference>
<dbReference type="InterPro" id="IPR027469">
    <property type="entry name" value="Cation_efflux_TMD_sf"/>
</dbReference>
<proteinExistence type="inferred from homology"/>
<feature type="transmembrane region" description="Helical" evidence="7">
    <location>
        <begin position="182"/>
        <end position="201"/>
    </location>
</feature>
<keyword evidence="6 7" id="KW-0472">Membrane</keyword>
<keyword evidence="4 7" id="KW-0812">Transmembrane</keyword>
<feature type="transmembrane region" description="Helical" evidence="7">
    <location>
        <begin position="80"/>
        <end position="102"/>
    </location>
</feature>
<dbReference type="Pfam" id="PF16916">
    <property type="entry name" value="ZT_dimer"/>
    <property type="match status" value="1"/>
</dbReference>
<feature type="domain" description="Cation efflux protein cytoplasmic" evidence="9">
    <location>
        <begin position="219"/>
        <end position="293"/>
    </location>
</feature>
<dbReference type="GO" id="GO:0008324">
    <property type="term" value="F:monoatomic cation transmembrane transporter activity"/>
    <property type="evidence" value="ECO:0007669"/>
    <property type="project" value="InterPro"/>
</dbReference>
<dbReference type="InterPro" id="IPR050291">
    <property type="entry name" value="CDF_Transporter"/>
</dbReference>
<keyword evidence="11" id="KW-1185">Reference proteome</keyword>
<dbReference type="EMBL" id="SLXV01000031">
    <property type="protein sequence ID" value="TCP65669.1"/>
    <property type="molecule type" value="Genomic_DNA"/>
</dbReference>
<reference evidence="10 11" key="1">
    <citation type="submission" date="2019-03" db="EMBL/GenBank/DDBJ databases">
        <title>Genomic Encyclopedia of Type Strains, Phase IV (KMG-IV): sequencing the most valuable type-strain genomes for metagenomic binning, comparative biology and taxonomic classification.</title>
        <authorList>
            <person name="Goeker M."/>
        </authorList>
    </citation>
    <scope>NUCLEOTIDE SEQUENCE [LARGE SCALE GENOMIC DNA]</scope>
    <source>
        <strain evidence="10 11">DSM 46831</strain>
    </source>
</reference>
<evidence type="ECO:0000313" key="11">
    <source>
        <dbReference type="Proteomes" id="UP000294746"/>
    </source>
</evidence>
<evidence type="ECO:0000256" key="7">
    <source>
        <dbReference type="SAM" id="Phobius"/>
    </source>
</evidence>
<evidence type="ECO:0000313" key="10">
    <source>
        <dbReference type="EMBL" id="TCP65669.1"/>
    </source>
</evidence>
<dbReference type="InterPro" id="IPR036837">
    <property type="entry name" value="Cation_efflux_CTD_sf"/>
</dbReference>
<keyword evidence="5 7" id="KW-1133">Transmembrane helix</keyword>
<dbReference type="Gene3D" id="1.20.1510.10">
    <property type="entry name" value="Cation efflux protein transmembrane domain"/>
    <property type="match status" value="1"/>
</dbReference>
<dbReference type="InterPro" id="IPR027470">
    <property type="entry name" value="Cation_efflux_CTD"/>
</dbReference>
<accession>A0A4R2RS51</accession>
<feature type="transmembrane region" description="Helical" evidence="7">
    <location>
        <begin position="39"/>
        <end position="60"/>
    </location>
</feature>
<feature type="transmembrane region" description="Helical" evidence="7">
    <location>
        <begin position="114"/>
        <end position="134"/>
    </location>
</feature>
<organism evidence="10 11">
    <name type="scientific">Baia soyae</name>
    <dbReference type="NCBI Taxonomy" id="1544746"/>
    <lineage>
        <taxon>Bacteria</taxon>
        <taxon>Bacillati</taxon>
        <taxon>Bacillota</taxon>
        <taxon>Bacilli</taxon>
        <taxon>Bacillales</taxon>
        <taxon>Thermoactinomycetaceae</taxon>
        <taxon>Baia</taxon>
    </lineage>
</organism>
<comment type="subcellular location">
    <subcellularLocation>
        <location evidence="1">Membrane</location>
        <topology evidence="1">Multi-pass membrane protein</topology>
    </subcellularLocation>
</comment>
<dbReference type="InterPro" id="IPR058533">
    <property type="entry name" value="Cation_efflux_TM"/>
</dbReference>
<evidence type="ECO:0000259" key="8">
    <source>
        <dbReference type="Pfam" id="PF01545"/>
    </source>
</evidence>
<feature type="domain" description="Cation efflux protein transmembrane" evidence="8">
    <location>
        <begin position="14"/>
        <end position="212"/>
    </location>
</feature>
<dbReference type="AlphaFoldDB" id="A0A4R2RS51"/>
<evidence type="ECO:0000256" key="6">
    <source>
        <dbReference type="ARBA" id="ARBA00023136"/>
    </source>
</evidence>
<dbReference type="FunFam" id="1.20.1510.10:FF:000006">
    <property type="entry name" value="Divalent cation efflux transporter"/>
    <property type="match status" value="1"/>
</dbReference>
<dbReference type="NCBIfam" id="TIGR01297">
    <property type="entry name" value="CDF"/>
    <property type="match status" value="1"/>
</dbReference>
<dbReference type="GO" id="GO:0016020">
    <property type="term" value="C:membrane"/>
    <property type="evidence" value="ECO:0007669"/>
    <property type="project" value="UniProtKB-SubCell"/>
</dbReference>
<evidence type="ECO:0000259" key="9">
    <source>
        <dbReference type="Pfam" id="PF16916"/>
    </source>
</evidence>
<comment type="caution">
    <text evidence="10">The sequence shown here is derived from an EMBL/GenBank/DDBJ whole genome shotgun (WGS) entry which is preliminary data.</text>
</comment>
<name>A0A4R2RS51_9BACL</name>
<dbReference type="PANTHER" id="PTHR43840:SF15">
    <property type="entry name" value="MITOCHONDRIAL METAL TRANSPORTER 1-RELATED"/>
    <property type="match status" value="1"/>
</dbReference>
<evidence type="ECO:0000256" key="3">
    <source>
        <dbReference type="ARBA" id="ARBA00022448"/>
    </source>
</evidence>
<dbReference type="Gene3D" id="3.30.70.1350">
    <property type="entry name" value="Cation efflux protein, cytoplasmic domain"/>
    <property type="match status" value="1"/>
</dbReference>
<dbReference type="Proteomes" id="UP000294746">
    <property type="component" value="Unassembled WGS sequence"/>
</dbReference>
<dbReference type="InterPro" id="IPR002524">
    <property type="entry name" value="Cation_efflux"/>
</dbReference>